<comment type="caution">
    <text evidence="1">The sequence shown here is derived from an EMBL/GenBank/DDBJ whole genome shotgun (WGS) entry which is preliminary data.</text>
</comment>
<organism evidence="1 2">
    <name type="scientific">Peronosclerospora sorghi</name>
    <dbReference type="NCBI Taxonomy" id="230839"/>
    <lineage>
        <taxon>Eukaryota</taxon>
        <taxon>Sar</taxon>
        <taxon>Stramenopiles</taxon>
        <taxon>Oomycota</taxon>
        <taxon>Peronosporomycetes</taxon>
        <taxon>Peronosporales</taxon>
        <taxon>Peronosporaceae</taxon>
        <taxon>Peronosclerospora</taxon>
    </lineage>
</organism>
<accession>A0ACC0WFN9</accession>
<gene>
    <name evidence="1" type="ORF">PsorP6_013174</name>
</gene>
<evidence type="ECO:0000313" key="2">
    <source>
        <dbReference type="Proteomes" id="UP001163321"/>
    </source>
</evidence>
<proteinExistence type="predicted"/>
<dbReference type="EMBL" id="CM047592">
    <property type="protein sequence ID" value="KAI9917111.1"/>
    <property type="molecule type" value="Genomic_DNA"/>
</dbReference>
<dbReference type="Proteomes" id="UP001163321">
    <property type="component" value="Chromosome 13"/>
</dbReference>
<evidence type="ECO:0000313" key="1">
    <source>
        <dbReference type="EMBL" id="KAI9917111.1"/>
    </source>
</evidence>
<keyword evidence="2" id="KW-1185">Reference proteome</keyword>
<sequence>MTPHTMRLLLLPLAFAALTVVLLADSSATEANDEHTFLDFTVKDIHGRDVSMREFTAFRVILVVNVASACGYTDRNYRELQALYEKYHDEGFTVLGFPCNQFGGQEPGTADEILKFAEEKYHVTFPLFSKVEVNGDNAHPLFKYLKKQLDGVITNDIKWNFTKFLIVNHEPLKRYATTTSPLEIESDIVEALHHSQLVDEVDSGGAADGDYDTREEL</sequence>
<name>A0ACC0WFN9_9STRA</name>
<protein>
    <submittedName>
        <fullName evidence="1">Uncharacterized protein</fullName>
    </submittedName>
</protein>
<reference evidence="1 2" key="1">
    <citation type="journal article" date="2022" name="bioRxiv">
        <title>The genome of the oomycete Peronosclerospora sorghi, a cosmopolitan pathogen of maize and sorghum, is inflated with dispersed pseudogenes.</title>
        <authorList>
            <person name="Fletcher K."/>
            <person name="Martin F."/>
            <person name="Isakeit T."/>
            <person name="Cavanaugh K."/>
            <person name="Magill C."/>
            <person name="Michelmore R."/>
        </authorList>
    </citation>
    <scope>NUCLEOTIDE SEQUENCE [LARGE SCALE GENOMIC DNA]</scope>
    <source>
        <strain evidence="1">P6</strain>
    </source>
</reference>